<accession>A0A2Z6RQX1</accession>
<dbReference type="InterPro" id="IPR017930">
    <property type="entry name" value="Myb_dom"/>
</dbReference>
<evidence type="ECO:0000313" key="4">
    <source>
        <dbReference type="EMBL" id="GES82938.1"/>
    </source>
</evidence>
<dbReference type="EMBL" id="BEXD01002632">
    <property type="protein sequence ID" value="GBB98931.1"/>
    <property type="molecule type" value="Genomic_DNA"/>
</dbReference>
<dbReference type="CDD" id="cd00167">
    <property type="entry name" value="SANT"/>
    <property type="match status" value="1"/>
</dbReference>
<dbReference type="InterPro" id="IPR001005">
    <property type="entry name" value="SANT/Myb"/>
</dbReference>
<dbReference type="PROSITE" id="PS50090">
    <property type="entry name" value="MYB_LIKE"/>
    <property type="match status" value="1"/>
</dbReference>
<gene>
    <name evidence="4" type="ORF">RCL2_001011700</name>
    <name evidence="3" type="ORF">RclHR1_33670001</name>
</gene>
<feature type="domain" description="Myb-like" evidence="1">
    <location>
        <begin position="15"/>
        <end position="58"/>
    </location>
</feature>
<dbReference type="PANTHER" id="PTHR45614">
    <property type="entry name" value="MYB PROTEIN-RELATED"/>
    <property type="match status" value="1"/>
</dbReference>
<dbReference type="OrthoDB" id="2143914at2759"/>
<evidence type="ECO:0000259" key="1">
    <source>
        <dbReference type="PROSITE" id="PS50090"/>
    </source>
</evidence>
<evidence type="ECO:0000313" key="5">
    <source>
        <dbReference type="Proteomes" id="UP000247702"/>
    </source>
</evidence>
<dbReference type="Gene3D" id="1.10.10.60">
    <property type="entry name" value="Homeodomain-like"/>
    <property type="match status" value="2"/>
</dbReference>
<dbReference type="AlphaFoldDB" id="A0A2Z6RQX1"/>
<dbReference type="InterPro" id="IPR009057">
    <property type="entry name" value="Homeodomain-like_sf"/>
</dbReference>
<dbReference type="GO" id="GO:0000978">
    <property type="term" value="F:RNA polymerase II cis-regulatory region sequence-specific DNA binding"/>
    <property type="evidence" value="ECO:0007669"/>
    <property type="project" value="TreeGrafter"/>
</dbReference>
<name>A0A2Z6RQX1_9GLOM</name>
<keyword evidence="5" id="KW-1185">Reference proteome</keyword>
<dbReference type="PANTHER" id="PTHR45614:SF271">
    <property type="entry name" value="MYB DNA BINDING PROTEIN_ TRANSCRIPTION FACTOR-LIKE PROTEIN"/>
    <property type="match status" value="1"/>
</dbReference>
<dbReference type="SUPFAM" id="SSF46689">
    <property type="entry name" value="Homeodomain-like"/>
    <property type="match status" value="1"/>
</dbReference>
<comment type="caution">
    <text evidence="3">The sequence shown here is derived from an EMBL/GenBank/DDBJ whole genome shotgun (WGS) entry which is preliminary data.</text>
</comment>
<dbReference type="Pfam" id="PF00249">
    <property type="entry name" value="Myb_DNA-binding"/>
    <property type="match status" value="1"/>
</dbReference>
<dbReference type="Proteomes" id="UP000247702">
    <property type="component" value="Unassembled WGS sequence"/>
</dbReference>
<dbReference type="STRING" id="94130.A0A2Z6RQX1"/>
<reference evidence="3 5" key="1">
    <citation type="submission" date="2017-11" db="EMBL/GenBank/DDBJ databases">
        <title>The genome of Rhizophagus clarus HR1 reveals common genetic basis of auxotrophy among arbuscular mycorrhizal fungi.</title>
        <authorList>
            <person name="Kobayashi Y."/>
        </authorList>
    </citation>
    <scope>NUCLEOTIDE SEQUENCE [LARGE SCALE GENOMIC DNA]</scope>
    <source>
        <strain evidence="3 5">HR1</strain>
    </source>
</reference>
<dbReference type="GO" id="GO:0005634">
    <property type="term" value="C:nucleus"/>
    <property type="evidence" value="ECO:0007669"/>
    <property type="project" value="TreeGrafter"/>
</dbReference>
<dbReference type="SMART" id="SM00717">
    <property type="entry name" value="SANT"/>
    <property type="match status" value="2"/>
</dbReference>
<dbReference type="GO" id="GO:0000981">
    <property type="term" value="F:DNA-binding transcription factor activity, RNA polymerase II-specific"/>
    <property type="evidence" value="ECO:0007669"/>
    <property type="project" value="TreeGrafter"/>
</dbReference>
<dbReference type="EMBL" id="BLAL01000065">
    <property type="protein sequence ID" value="GES82938.1"/>
    <property type="molecule type" value="Genomic_DNA"/>
</dbReference>
<protein>
    <submittedName>
        <fullName evidence="4">Transcription factor MYB52 isoform X2</fullName>
    </submittedName>
</protein>
<evidence type="ECO:0000313" key="3">
    <source>
        <dbReference type="EMBL" id="GBB98931.1"/>
    </source>
</evidence>
<dbReference type="PROSITE" id="PS51294">
    <property type="entry name" value="HTH_MYB"/>
    <property type="match status" value="1"/>
</dbReference>
<evidence type="ECO:0000259" key="2">
    <source>
        <dbReference type="PROSITE" id="PS51294"/>
    </source>
</evidence>
<proteinExistence type="predicted"/>
<sequence>MPKITKKAHKQHLHWKPEEDAKLKTLVEIYHKRKWKDVAIEMKTRNAKQCRERYFGHLEIGIDNRTPLSEQEEALIIKLRLQGIGWAKIALRMYKEFKIKRTANHLKNNFNQRLVKRIERKESQTQTFETHVEKQYETYEISENSEFSQVTEFRKELEAQTHVEKQPEMCEIPKFSEFSQVTEFRKDFKAQTHENYKYSTMFTSEFIMKIEPSSLENNQPTYSATQVDKMSVPFLCNP</sequence>
<dbReference type="InterPro" id="IPR050560">
    <property type="entry name" value="MYB_TF"/>
</dbReference>
<reference evidence="4" key="2">
    <citation type="submission" date="2019-10" db="EMBL/GenBank/DDBJ databases">
        <title>Conservation and host-specific expression of non-tandemly repeated heterogenous ribosome RNA gene in arbuscular mycorrhizal fungi.</title>
        <authorList>
            <person name="Maeda T."/>
            <person name="Kobayashi Y."/>
            <person name="Nakagawa T."/>
            <person name="Ezawa T."/>
            <person name="Yamaguchi K."/>
            <person name="Bino T."/>
            <person name="Nishimoto Y."/>
            <person name="Shigenobu S."/>
            <person name="Kawaguchi M."/>
        </authorList>
    </citation>
    <scope>NUCLEOTIDE SEQUENCE</scope>
    <source>
        <strain evidence="4">HR1</strain>
    </source>
</reference>
<feature type="domain" description="HTH myb-type" evidence="2">
    <location>
        <begin position="7"/>
        <end position="62"/>
    </location>
</feature>
<dbReference type="Proteomes" id="UP000615446">
    <property type="component" value="Unassembled WGS sequence"/>
</dbReference>
<organism evidence="3 5">
    <name type="scientific">Rhizophagus clarus</name>
    <dbReference type="NCBI Taxonomy" id="94130"/>
    <lineage>
        <taxon>Eukaryota</taxon>
        <taxon>Fungi</taxon>
        <taxon>Fungi incertae sedis</taxon>
        <taxon>Mucoromycota</taxon>
        <taxon>Glomeromycotina</taxon>
        <taxon>Glomeromycetes</taxon>
        <taxon>Glomerales</taxon>
        <taxon>Glomeraceae</taxon>
        <taxon>Rhizophagus</taxon>
    </lineage>
</organism>